<dbReference type="EMBL" id="LT854271">
    <property type="protein sequence ID" value="SMR62601.1"/>
    <property type="molecule type" value="Genomic_DNA"/>
</dbReference>
<evidence type="ECO:0000313" key="3">
    <source>
        <dbReference type="Proteomes" id="UP000245764"/>
    </source>
</evidence>
<organism evidence="2 3">
    <name type="scientific">Zymoseptoria tritici ST99CH_1E4</name>
    <dbReference type="NCBI Taxonomy" id="1276532"/>
    <lineage>
        <taxon>Eukaryota</taxon>
        <taxon>Fungi</taxon>
        <taxon>Dikarya</taxon>
        <taxon>Ascomycota</taxon>
        <taxon>Pezizomycotina</taxon>
        <taxon>Dothideomycetes</taxon>
        <taxon>Dothideomycetidae</taxon>
        <taxon>Mycosphaerellales</taxon>
        <taxon>Mycosphaerellaceae</taxon>
        <taxon>Zymoseptoria</taxon>
    </lineage>
</organism>
<accession>A0A2H1H9T2</accession>
<dbReference type="AlphaFoldDB" id="A0A2H1H9T2"/>
<feature type="compositionally biased region" description="Polar residues" evidence="1">
    <location>
        <begin position="27"/>
        <end position="36"/>
    </location>
</feature>
<feature type="compositionally biased region" description="Basic residues" evidence="1">
    <location>
        <begin position="37"/>
        <end position="50"/>
    </location>
</feature>
<gene>
    <name evidence="2" type="ORF">ZT1E4_G11917</name>
</gene>
<name>A0A2H1H9T2_ZYMTR</name>
<protein>
    <submittedName>
        <fullName evidence="2">Uncharacterized protein</fullName>
    </submittedName>
</protein>
<reference evidence="3" key="1">
    <citation type="submission" date="2017-05" db="EMBL/GenBank/DDBJ databases">
        <authorList>
            <person name="Song R."/>
            <person name="Chenine A.L."/>
            <person name="Ruprecht R.M."/>
        </authorList>
    </citation>
    <scope>NUCLEOTIDE SEQUENCE [LARGE SCALE GENOMIC DNA]</scope>
</reference>
<dbReference type="Proteomes" id="UP000245764">
    <property type="component" value="Chromosome 20"/>
</dbReference>
<feature type="region of interest" description="Disordered" evidence="1">
    <location>
        <begin position="1"/>
        <end position="61"/>
    </location>
</feature>
<evidence type="ECO:0000313" key="2">
    <source>
        <dbReference type="EMBL" id="SMR62601.1"/>
    </source>
</evidence>
<proteinExistence type="predicted"/>
<evidence type="ECO:0000256" key="1">
    <source>
        <dbReference type="SAM" id="MobiDB-lite"/>
    </source>
</evidence>
<sequence length="263" mass="27979">MVGSVASASVFPPNVNIHTPTPPTLPNDGSNVQPNHTIRHHSRDMSRKRKSPELPDDTDTLITKRRRLLGNMLGSAPSTADPPPDSLDTLVIHRRSADDANPIPCGLRTCILYTSKGGGTLVACAYVDNRSGIPESKIYVPDNTAINAATIEQVIRYGENDLIEELHLVPMCAPYAVVAVATCLCMHRPVSNTIAAFPPIWSYAIDTHSASSTVDDLDMRDALATVDALLPPAAAVISAAAEVGSAKQGGRLSTVHLSTFIQS</sequence>